<protein>
    <submittedName>
        <fullName evidence="1">Phloem protein</fullName>
    </submittedName>
</protein>
<dbReference type="Pfam" id="PF14299">
    <property type="entry name" value="PP2"/>
    <property type="match status" value="1"/>
</dbReference>
<sequence length="140" mass="16426">MYRFQRVLRITDITNLKTHIKIKTQFLSPNVIYGAYLIFKFCEPRKISNKPVYVNLKYKLGSETLHAYFATWGDDDWLMIELSRFSPYTKDVDFEVLLESMSRPYCGSGGIYVEGIHFRAITNTTLKVLFVSPNFLIFFI</sequence>
<keyword evidence="2" id="KW-1185">Reference proteome</keyword>
<evidence type="ECO:0000313" key="1">
    <source>
        <dbReference type="EMBL" id="KAF5783798.1"/>
    </source>
</evidence>
<reference evidence="1" key="2">
    <citation type="submission" date="2020-06" db="EMBL/GenBank/DDBJ databases">
        <title>Helianthus annuus Genome sequencing and assembly Release 2.</title>
        <authorList>
            <person name="Gouzy J."/>
            <person name="Langlade N."/>
            <person name="Munos S."/>
        </authorList>
    </citation>
    <scope>NUCLEOTIDE SEQUENCE</scope>
    <source>
        <tissue evidence="1">Leaves</tissue>
    </source>
</reference>
<dbReference type="Proteomes" id="UP000215914">
    <property type="component" value="Unassembled WGS sequence"/>
</dbReference>
<accession>A0A9K3HSD6</accession>
<dbReference type="PANTHER" id="PTHR32278:SF111">
    <property type="entry name" value="F-BOX PROTEIN PP2-B12-RELATED"/>
    <property type="match status" value="1"/>
</dbReference>
<name>A0A9K3HSD6_HELAN</name>
<dbReference type="PANTHER" id="PTHR32278">
    <property type="entry name" value="F-BOX DOMAIN-CONTAINING PROTEIN"/>
    <property type="match status" value="1"/>
</dbReference>
<dbReference type="Gramene" id="mRNA:HanXRQr2_Chr11g0512031">
    <property type="protein sequence ID" value="CDS:HanXRQr2_Chr11g0512031.1"/>
    <property type="gene ID" value="HanXRQr2_Chr11g0512031"/>
</dbReference>
<dbReference type="AlphaFoldDB" id="A0A9K3HSD6"/>
<reference evidence="1" key="1">
    <citation type="journal article" date="2017" name="Nature">
        <title>The sunflower genome provides insights into oil metabolism, flowering and Asterid evolution.</title>
        <authorList>
            <person name="Badouin H."/>
            <person name="Gouzy J."/>
            <person name="Grassa C.J."/>
            <person name="Murat F."/>
            <person name="Staton S.E."/>
            <person name="Cottret L."/>
            <person name="Lelandais-Briere C."/>
            <person name="Owens G.L."/>
            <person name="Carrere S."/>
            <person name="Mayjonade B."/>
            <person name="Legrand L."/>
            <person name="Gill N."/>
            <person name="Kane N.C."/>
            <person name="Bowers J.E."/>
            <person name="Hubner S."/>
            <person name="Bellec A."/>
            <person name="Berard A."/>
            <person name="Berges H."/>
            <person name="Blanchet N."/>
            <person name="Boniface M.C."/>
            <person name="Brunel D."/>
            <person name="Catrice O."/>
            <person name="Chaidir N."/>
            <person name="Claudel C."/>
            <person name="Donnadieu C."/>
            <person name="Faraut T."/>
            <person name="Fievet G."/>
            <person name="Helmstetter N."/>
            <person name="King M."/>
            <person name="Knapp S.J."/>
            <person name="Lai Z."/>
            <person name="Le Paslier M.C."/>
            <person name="Lippi Y."/>
            <person name="Lorenzon L."/>
            <person name="Mandel J.R."/>
            <person name="Marage G."/>
            <person name="Marchand G."/>
            <person name="Marquand E."/>
            <person name="Bret-Mestries E."/>
            <person name="Morien E."/>
            <person name="Nambeesan S."/>
            <person name="Nguyen T."/>
            <person name="Pegot-Espagnet P."/>
            <person name="Pouilly N."/>
            <person name="Raftis F."/>
            <person name="Sallet E."/>
            <person name="Schiex T."/>
            <person name="Thomas J."/>
            <person name="Vandecasteele C."/>
            <person name="Vares D."/>
            <person name="Vear F."/>
            <person name="Vautrin S."/>
            <person name="Crespi M."/>
            <person name="Mangin B."/>
            <person name="Burke J.M."/>
            <person name="Salse J."/>
            <person name="Munos S."/>
            <person name="Vincourt P."/>
            <person name="Rieseberg L.H."/>
            <person name="Langlade N.B."/>
        </authorList>
    </citation>
    <scope>NUCLEOTIDE SEQUENCE</scope>
    <source>
        <tissue evidence="1">Leaves</tissue>
    </source>
</reference>
<proteinExistence type="predicted"/>
<gene>
    <name evidence="1" type="ORF">HanXRQr2_Chr11g0512031</name>
</gene>
<dbReference type="EMBL" id="MNCJ02000326">
    <property type="protein sequence ID" value="KAF5783798.1"/>
    <property type="molecule type" value="Genomic_DNA"/>
</dbReference>
<evidence type="ECO:0000313" key="2">
    <source>
        <dbReference type="Proteomes" id="UP000215914"/>
    </source>
</evidence>
<organism evidence="1 2">
    <name type="scientific">Helianthus annuus</name>
    <name type="common">Common sunflower</name>
    <dbReference type="NCBI Taxonomy" id="4232"/>
    <lineage>
        <taxon>Eukaryota</taxon>
        <taxon>Viridiplantae</taxon>
        <taxon>Streptophyta</taxon>
        <taxon>Embryophyta</taxon>
        <taxon>Tracheophyta</taxon>
        <taxon>Spermatophyta</taxon>
        <taxon>Magnoliopsida</taxon>
        <taxon>eudicotyledons</taxon>
        <taxon>Gunneridae</taxon>
        <taxon>Pentapetalae</taxon>
        <taxon>asterids</taxon>
        <taxon>campanulids</taxon>
        <taxon>Asterales</taxon>
        <taxon>Asteraceae</taxon>
        <taxon>Asteroideae</taxon>
        <taxon>Heliantheae alliance</taxon>
        <taxon>Heliantheae</taxon>
        <taxon>Helianthus</taxon>
    </lineage>
</organism>
<comment type="caution">
    <text evidence="1">The sequence shown here is derived from an EMBL/GenBank/DDBJ whole genome shotgun (WGS) entry which is preliminary data.</text>
</comment>
<dbReference type="InterPro" id="IPR025886">
    <property type="entry name" value="PP2-like"/>
</dbReference>